<evidence type="ECO:0000313" key="2">
    <source>
        <dbReference type="EMBL" id="RPF28421.1"/>
    </source>
</evidence>
<proteinExistence type="predicted"/>
<organism evidence="2 3">
    <name type="scientific">Georgenia muralis</name>
    <dbReference type="NCBI Taxonomy" id="154117"/>
    <lineage>
        <taxon>Bacteria</taxon>
        <taxon>Bacillati</taxon>
        <taxon>Actinomycetota</taxon>
        <taxon>Actinomycetes</taxon>
        <taxon>Micrococcales</taxon>
        <taxon>Bogoriellaceae</taxon>
        <taxon>Georgenia</taxon>
    </lineage>
</organism>
<dbReference type="InterPro" id="IPR004360">
    <property type="entry name" value="Glyas_Fos-R_dOase_dom"/>
</dbReference>
<dbReference type="Proteomes" id="UP000280726">
    <property type="component" value="Unassembled WGS sequence"/>
</dbReference>
<feature type="domain" description="VOC" evidence="1">
    <location>
        <begin position="1"/>
        <end position="126"/>
    </location>
</feature>
<evidence type="ECO:0000313" key="3">
    <source>
        <dbReference type="Proteomes" id="UP000280726"/>
    </source>
</evidence>
<comment type="caution">
    <text evidence="2">The sequence shown here is derived from an EMBL/GenBank/DDBJ whole genome shotgun (WGS) entry which is preliminary data.</text>
</comment>
<keyword evidence="2" id="KW-0456">Lyase</keyword>
<accession>A0A3N5A9U7</accession>
<dbReference type="PROSITE" id="PS51819">
    <property type="entry name" value="VOC"/>
    <property type="match status" value="1"/>
</dbReference>
<dbReference type="Pfam" id="PF00903">
    <property type="entry name" value="Glyoxalase"/>
    <property type="match status" value="1"/>
</dbReference>
<keyword evidence="3" id="KW-1185">Reference proteome</keyword>
<dbReference type="EMBL" id="RKRA01000001">
    <property type="protein sequence ID" value="RPF28421.1"/>
    <property type="molecule type" value="Genomic_DNA"/>
</dbReference>
<dbReference type="InterPro" id="IPR029068">
    <property type="entry name" value="Glyas_Bleomycin-R_OHBP_Dase"/>
</dbReference>
<protein>
    <submittedName>
        <fullName evidence="2">Putative enzyme related to lactoylglutathione lyase</fullName>
    </submittedName>
</protein>
<sequence length="128" mass="13552">MTHVPMVTVLVRDYDEAIAFYTRAFGLSLLEDTAQGGGKRWVVVGAPGRGAGLRLALARTPEQLARVGDQLGGGVGFFLHVEDFDATLAAALAAGAEATEAPRDEPHGRVVILRDLYGNLWDVIAPPA</sequence>
<dbReference type="GO" id="GO:0016829">
    <property type="term" value="F:lyase activity"/>
    <property type="evidence" value="ECO:0007669"/>
    <property type="project" value="UniProtKB-KW"/>
</dbReference>
<evidence type="ECO:0000259" key="1">
    <source>
        <dbReference type="PROSITE" id="PS51819"/>
    </source>
</evidence>
<dbReference type="PANTHER" id="PTHR36437">
    <property type="entry name" value="GLYOXALASE/BLEOMYCIN RESISTANCE PROTEIN/DIOXYGENASE"/>
    <property type="match status" value="1"/>
</dbReference>
<gene>
    <name evidence="2" type="ORF">EDD32_2948</name>
</gene>
<name>A0A3N5A9U7_9MICO</name>
<dbReference type="SUPFAM" id="SSF54593">
    <property type="entry name" value="Glyoxalase/Bleomycin resistance protein/Dihydroxybiphenyl dioxygenase"/>
    <property type="match status" value="1"/>
</dbReference>
<dbReference type="Gene3D" id="3.10.180.10">
    <property type="entry name" value="2,3-Dihydroxybiphenyl 1,2-Dioxygenase, domain 1"/>
    <property type="match status" value="1"/>
</dbReference>
<dbReference type="OrthoDB" id="197463at2"/>
<dbReference type="AlphaFoldDB" id="A0A3N5A9U7"/>
<dbReference type="InterPro" id="IPR037523">
    <property type="entry name" value="VOC_core"/>
</dbReference>
<dbReference type="PANTHER" id="PTHR36437:SF2">
    <property type="entry name" value="GLYOXALASE_BLEOMYCIN RESISTANCE PROTEIN_DIOXYGENASE"/>
    <property type="match status" value="1"/>
</dbReference>
<dbReference type="RefSeq" id="WP_123918621.1">
    <property type="nucleotide sequence ID" value="NZ_RKRA01000001.1"/>
</dbReference>
<reference evidence="2 3" key="1">
    <citation type="submission" date="2018-11" db="EMBL/GenBank/DDBJ databases">
        <title>Sequencing the genomes of 1000 actinobacteria strains.</title>
        <authorList>
            <person name="Klenk H.-P."/>
        </authorList>
    </citation>
    <scope>NUCLEOTIDE SEQUENCE [LARGE SCALE GENOMIC DNA]</scope>
    <source>
        <strain evidence="2 3">DSM 14418</strain>
    </source>
</reference>